<reference evidence="7" key="1">
    <citation type="journal article" date="2019" name="Int. J. Syst. Evol. Microbiol.">
        <title>The Global Catalogue of Microorganisms (GCM) 10K type strain sequencing project: providing services to taxonomists for standard genome sequencing and annotation.</title>
        <authorList>
            <consortium name="The Broad Institute Genomics Platform"/>
            <consortium name="The Broad Institute Genome Sequencing Center for Infectious Disease"/>
            <person name="Wu L."/>
            <person name="Ma J."/>
        </authorList>
    </citation>
    <scope>NUCLEOTIDE SEQUENCE [LARGE SCALE GENOMIC DNA]</scope>
    <source>
        <strain evidence="7">JCM 4816</strain>
    </source>
</reference>
<evidence type="ECO:0000313" key="7">
    <source>
        <dbReference type="Proteomes" id="UP001596174"/>
    </source>
</evidence>
<comment type="caution">
    <text evidence="6">The sequence shown here is derived from an EMBL/GenBank/DDBJ whole genome shotgun (WGS) entry which is preliminary data.</text>
</comment>
<keyword evidence="7" id="KW-1185">Reference proteome</keyword>
<dbReference type="Pfam" id="PF08541">
    <property type="entry name" value="ACP_syn_III_C"/>
    <property type="match status" value="1"/>
</dbReference>
<evidence type="ECO:0000256" key="3">
    <source>
        <dbReference type="ARBA" id="ARBA00023315"/>
    </source>
</evidence>
<name>A0ABW1FXA5_9ACTN</name>
<evidence type="ECO:0000313" key="6">
    <source>
        <dbReference type="EMBL" id="MFC5906017.1"/>
    </source>
</evidence>
<organism evidence="6 7">
    <name type="scientific">Streptacidiphilus monticola</name>
    <dbReference type="NCBI Taxonomy" id="2161674"/>
    <lineage>
        <taxon>Bacteria</taxon>
        <taxon>Bacillati</taxon>
        <taxon>Actinomycetota</taxon>
        <taxon>Actinomycetes</taxon>
        <taxon>Kitasatosporales</taxon>
        <taxon>Streptomycetaceae</taxon>
        <taxon>Streptacidiphilus</taxon>
    </lineage>
</organism>
<keyword evidence="3" id="KW-0012">Acyltransferase</keyword>
<dbReference type="EMBL" id="JBHSQJ010000007">
    <property type="protein sequence ID" value="MFC5906017.1"/>
    <property type="molecule type" value="Genomic_DNA"/>
</dbReference>
<dbReference type="CDD" id="cd00827">
    <property type="entry name" value="init_cond_enzymes"/>
    <property type="match status" value="1"/>
</dbReference>
<evidence type="ECO:0000256" key="2">
    <source>
        <dbReference type="ARBA" id="ARBA00022679"/>
    </source>
</evidence>
<sequence length="348" mass="37689">MRWDNLYVAGTGAYLPKAVETAEEAIAAGRYTQDEHLANGIRQVRVARLEDEGPAQMAAAAARQAVERSGHLPEEFGLVVHGNNSHQGQEFWTPASYVQDNSIGGHAATAEVRQGSNGGLVGFELAASWVAARPDTAALVTAGDSFHLPYFDRWNSDDQQVFGDGAGALVLSTRTGFARVLGSTTYADSTLEPIYRGGDWTTGPFAEGRTVSLRSRKRDFLATGDNLYEQTIERMTKSLFAVTGQLFDELGLGIDDMAYLIHANTGQTIVDWGFYHPLGVDVSRTVYEWGRDFGHMGAADHIVNLNHLVETAPLKPGDKVLTIGVGTGFIWTAFVMEILEAPAWGPQA</sequence>
<dbReference type="RefSeq" id="WP_380579024.1">
    <property type="nucleotide sequence ID" value="NZ_JBHSQJ010000007.1"/>
</dbReference>
<dbReference type="Pfam" id="PF08545">
    <property type="entry name" value="ACP_syn_III"/>
    <property type="match status" value="1"/>
</dbReference>
<dbReference type="PANTHER" id="PTHR34069">
    <property type="entry name" value="3-OXOACYL-[ACYL-CARRIER-PROTEIN] SYNTHASE 3"/>
    <property type="match status" value="1"/>
</dbReference>
<dbReference type="InterPro" id="IPR016039">
    <property type="entry name" value="Thiolase-like"/>
</dbReference>
<feature type="domain" description="Beta-ketoacyl-[acyl-carrier-protein] synthase III C-terminal" evidence="4">
    <location>
        <begin position="248"/>
        <end position="337"/>
    </location>
</feature>
<dbReference type="InterPro" id="IPR013747">
    <property type="entry name" value="ACP_syn_III_C"/>
</dbReference>
<dbReference type="InterPro" id="IPR013751">
    <property type="entry name" value="ACP_syn_III_N"/>
</dbReference>
<dbReference type="SUPFAM" id="SSF53901">
    <property type="entry name" value="Thiolase-like"/>
    <property type="match status" value="1"/>
</dbReference>
<proteinExistence type="predicted"/>
<evidence type="ECO:0000259" key="5">
    <source>
        <dbReference type="Pfam" id="PF08545"/>
    </source>
</evidence>
<evidence type="ECO:0000256" key="1">
    <source>
        <dbReference type="ARBA" id="ARBA00022490"/>
    </source>
</evidence>
<dbReference type="Gene3D" id="3.40.47.10">
    <property type="match status" value="2"/>
</dbReference>
<protein>
    <submittedName>
        <fullName evidence="6">Ketoacyl-ACP synthase III family protein</fullName>
    </submittedName>
</protein>
<accession>A0ABW1FXA5</accession>
<keyword evidence="2" id="KW-0808">Transferase</keyword>
<dbReference type="Proteomes" id="UP001596174">
    <property type="component" value="Unassembled WGS sequence"/>
</dbReference>
<gene>
    <name evidence="6" type="ORF">ACFP3V_02120</name>
</gene>
<feature type="domain" description="Beta-ketoacyl-[acyl-carrier-protein] synthase III N-terminal" evidence="5">
    <location>
        <begin position="112"/>
        <end position="188"/>
    </location>
</feature>
<keyword evidence="1" id="KW-0963">Cytoplasm</keyword>
<dbReference type="PANTHER" id="PTHR34069:SF2">
    <property type="entry name" value="BETA-KETOACYL-[ACYL-CARRIER-PROTEIN] SYNTHASE III"/>
    <property type="match status" value="1"/>
</dbReference>
<evidence type="ECO:0000259" key="4">
    <source>
        <dbReference type="Pfam" id="PF08541"/>
    </source>
</evidence>